<accession>A0A6J8A6U3</accession>
<dbReference type="EMBL" id="CACVKT020000588">
    <property type="protein sequence ID" value="CAC5361351.1"/>
    <property type="molecule type" value="Genomic_DNA"/>
</dbReference>
<feature type="chain" id="PRO_5026861691" evidence="1">
    <location>
        <begin position="18"/>
        <end position="519"/>
    </location>
</feature>
<sequence length="519" mass="58865">MQLILLVFGIIIPLVASHRILTAKKHGADAVLFILFPEEDVPAVAYKSLGTAIQTFCPLQLWIGIIEDKIGTHYEVTDVLRLVDMINTEVYRLKKTSGKVQIILGGHGQSGSLIQQFVSEYPDVVSGIILLGARVMSDRILMQLNVPTMTVIGNLDGLTKITTLANFVSEYPDVVSGIILLGARVMSDKILMQLNVPTMTVIGNLDGLTKITTLANVYKKFLQQIKADPSLKYRYPMVVLDGVNHGIFSNGQLPVHLLIQDITLDTEYEKLLQDILQPISTFLLYCRGENGRVVLDSLNDYFVETNKILEPLLKAHQITIDPKEYKSHWVKQSQMWLSDLVGPDSTRINIESYFTYQSAFNPALFNESVSKVTIYLFSQLDTPVEKIDSDEIPLQIHARMFRRDAILKKLGIKQNDNSPERTCKDLNYASYVIAYNRSAEKIRKRFDKRNPGILFHEDIIIPSESSWNEKNILVTRHNRVLHVTSYAYITENNDADGHIFCTLLPPIRAMEWIYYGIYK</sequence>
<dbReference type="Gene3D" id="3.40.50.1820">
    <property type="entry name" value="alpha/beta hydrolase"/>
    <property type="match status" value="1"/>
</dbReference>
<dbReference type="Proteomes" id="UP000507470">
    <property type="component" value="Unassembled WGS sequence"/>
</dbReference>
<gene>
    <name evidence="2" type="ORF">MCOR_3523</name>
</gene>
<name>A0A6J8A6U3_MYTCO</name>
<dbReference type="AlphaFoldDB" id="A0A6J8A6U3"/>
<evidence type="ECO:0000313" key="2">
    <source>
        <dbReference type="EMBL" id="CAC5361351.1"/>
    </source>
</evidence>
<evidence type="ECO:0000256" key="1">
    <source>
        <dbReference type="SAM" id="SignalP"/>
    </source>
</evidence>
<dbReference type="SUPFAM" id="SSF53474">
    <property type="entry name" value="alpha/beta-Hydrolases"/>
    <property type="match status" value="1"/>
</dbReference>
<dbReference type="InterPro" id="IPR029058">
    <property type="entry name" value="AB_hydrolase_fold"/>
</dbReference>
<protein>
    <submittedName>
        <fullName evidence="2">Uncharacterized protein</fullName>
    </submittedName>
</protein>
<feature type="signal peptide" evidence="1">
    <location>
        <begin position="1"/>
        <end position="17"/>
    </location>
</feature>
<evidence type="ECO:0000313" key="3">
    <source>
        <dbReference type="Proteomes" id="UP000507470"/>
    </source>
</evidence>
<proteinExistence type="predicted"/>
<keyword evidence="3" id="KW-1185">Reference proteome</keyword>
<reference evidence="2 3" key="1">
    <citation type="submission" date="2020-06" db="EMBL/GenBank/DDBJ databases">
        <authorList>
            <person name="Li R."/>
            <person name="Bekaert M."/>
        </authorList>
    </citation>
    <scope>NUCLEOTIDE SEQUENCE [LARGE SCALE GENOMIC DNA]</scope>
    <source>
        <strain evidence="3">wild</strain>
    </source>
</reference>
<keyword evidence="1" id="KW-0732">Signal</keyword>
<dbReference type="OrthoDB" id="188124at2759"/>
<organism evidence="2 3">
    <name type="scientific">Mytilus coruscus</name>
    <name type="common">Sea mussel</name>
    <dbReference type="NCBI Taxonomy" id="42192"/>
    <lineage>
        <taxon>Eukaryota</taxon>
        <taxon>Metazoa</taxon>
        <taxon>Spiralia</taxon>
        <taxon>Lophotrochozoa</taxon>
        <taxon>Mollusca</taxon>
        <taxon>Bivalvia</taxon>
        <taxon>Autobranchia</taxon>
        <taxon>Pteriomorphia</taxon>
        <taxon>Mytilida</taxon>
        <taxon>Mytiloidea</taxon>
        <taxon>Mytilidae</taxon>
        <taxon>Mytilinae</taxon>
        <taxon>Mytilus</taxon>
    </lineage>
</organism>